<accession>A0A6V8L7D4</accession>
<keyword evidence="4" id="KW-1185">Reference proteome</keyword>
<proteinExistence type="predicted"/>
<dbReference type="InterPro" id="IPR041854">
    <property type="entry name" value="BFD-like_2Fe2S-bd_dom_sf"/>
</dbReference>
<protein>
    <recommendedName>
        <fullName evidence="2">BFD-like [2Fe-2S]-binding domain-containing protein</fullName>
    </recommendedName>
</protein>
<dbReference type="AlphaFoldDB" id="A0A6V8L7D4"/>
<evidence type="ECO:0000313" key="3">
    <source>
        <dbReference type="EMBL" id="GFJ92174.1"/>
    </source>
</evidence>
<evidence type="ECO:0000256" key="1">
    <source>
        <dbReference type="ARBA" id="ARBA00023002"/>
    </source>
</evidence>
<dbReference type="PANTHER" id="PTHR42949">
    <property type="entry name" value="ANAEROBIC GLYCEROL-3-PHOSPHATE DEHYDROGENASE SUBUNIT B"/>
    <property type="match status" value="1"/>
</dbReference>
<organism evidence="3 4">
    <name type="scientific">Phytohabitans rumicis</name>
    <dbReference type="NCBI Taxonomy" id="1076125"/>
    <lineage>
        <taxon>Bacteria</taxon>
        <taxon>Bacillati</taxon>
        <taxon>Actinomycetota</taxon>
        <taxon>Actinomycetes</taxon>
        <taxon>Micromonosporales</taxon>
        <taxon>Micromonosporaceae</taxon>
    </lineage>
</organism>
<reference evidence="3 4" key="1">
    <citation type="submission" date="2020-03" db="EMBL/GenBank/DDBJ databases">
        <title>Whole genome shotgun sequence of Phytohabitans rumicis NBRC 108638.</title>
        <authorList>
            <person name="Komaki H."/>
            <person name="Tamura T."/>
        </authorList>
    </citation>
    <scope>NUCLEOTIDE SEQUENCE [LARGE SCALE GENOMIC DNA]</scope>
    <source>
        <strain evidence="3 4">NBRC 108638</strain>
    </source>
</reference>
<dbReference type="Proteomes" id="UP000482960">
    <property type="component" value="Unassembled WGS sequence"/>
</dbReference>
<comment type="caution">
    <text evidence="3">The sequence shown here is derived from an EMBL/GenBank/DDBJ whole genome shotgun (WGS) entry which is preliminary data.</text>
</comment>
<keyword evidence="1" id="KW-0560">Oxidoreductase</keyword>
<dbReference type="InterPro" id="IPR007419">
    <property type="entry name" value="BFD-like_2Fe2S-bd_dom"/>
</dbReference>
<dbReference type="InterPro" id="IPR051691">
    <property type="entry name" value="Metab_Enz_Cyan_OpOx_G3PDH"/>
</dbReference>
<evidence type="ECO:0000313" key="4">
    <source>
        <dbReference type="Proteomes" id="UP000482960"/>
    </source>
</evidence>
<dbReference type="EMBL" id="BLPG01000001">
    <property type="protein sequence ID" value="GFJ92174.1"/>
    <property type="molecule type" value="Genomic_DNA"/>
</dbReference>
<evidence type="ECO:0000259" key="2">
    <source>
        <dbReference type="Pfam" id="PF04324"/>
    </source>
</evidence>
<gene>
    <name evidence="3" type="ORF">Prum_058160</name>
</gene>
<sequence>MLAAGEATGIGGAALAVAEGTIAGYAAAHHIGLIDDSTLARAVSPYQRRRAARRRFADALHAVYPAPAAALDDATTLCRCERVTAGRARADIHRYGIDDARALKLLTRVGMGRCQGRMCGRAALDLLEAETGRAQDPAGFANRTIAMPVPLGIVAEERNQTP</sequence>
<dbReference type="RefSeq" id="WP_173079110.1">
    <property type="nucleotide sequence ID" value="NZ_BLPG01000001.1"/>
</dbReference>
<dbReference type="Gene3D" id="1.10.10.1100">
    <property type="entry name" value="BFD-like [2Fe-2S]-binding domain"/>
    <property type="match status" value="1"/>
</dbReference>
<dbReference type="GO" id="GO:0016491">
    <property type="term" value="F:oxidoreductase activity"/>
    <property type="evidence" value="ECO:0007669"/>
    <property type="project" value="UniProtKB-KW"/>
</dbReference>
<dbReference type="Pfam" id="PF04324">
    <property type="entry name" value="Fer2_BFD"/>
    <property type="match status" value="1"/>
</dbReference>
<dbReference type="CDD" id="cd19946">
    <property type="entry name" value="GlpA-like_Fer2_BFD-like"/>
    <property type="match status" value="1"/>
</dbReference>
<reference evidence="3 4" key="2">
    <citation type="submission" date="2020-03" db="EMBL/GenBank/DDBJ databases">
        <authorList>
            <person name="Ichikawa N."/>
            <person name="Kimura A."/>
            <person name="Kitahashi Y."/>
            <person name="Uohara A."/>
        </authorList>
    </citation>
    <scope>NUCLEOTIDE SEQUENCE [LARGE SCALE GENOMIC DNA]</scope>
    <source>
        <strain evidence="3 4">NBRC 108638</strain>
    </source>
</reference>
<dbReference type="PANTHER" id="PTHR42949:SF3">
    <property type="entry name" value="ANAEROBIC GLYCEROL-3-PHOSPHATE DEHYDROGENASE SUBUNIT B"/>
    <property type="match status" value="1"/>
</dbReference>
<name>A0A6V8L7D4_9ACTN</name>
<feature type="domain" description="BFD-like [2Fe-2S]-binding" evidence="2">
    <location>
        <begin position="77"/>
        <end position="128"/>
    </location>
</feature>